<protein>
    <submittedName>
        <fullName evidence="1">Uncharacterized protein</fullName>
    </submittedName>
</protein>
<evidence type="ECO:0000313" key="1">
    <source>
        <dbReference type="EMBL" id="MUP43122.1"/>
    </source>
</evidence>
<dbReference type="RefSeq" id="WP_156276824.1">
    <property type="nucleotide sequence ID" value="NZ_BAABGI010000001.1"/>
</dbReference>
<comment type="caution">
    <text evidence="1">The sequence shown here is derived from an EMBL/GenBank/DDBJ whole genome shotgun (WGS) entry which is preliminary data.</text>
</comment>
<name>A0A7K1LQN7_9FLAO</name>
<evidence type="ECO:0000313" key="2">
    <source>
        <dbReference type="Proteomes" id="UP000460416"/>
    </source>
</evidence>
<proteinExistence type="predicted"/>
<accession>A0A7K1LQN7</accession>
<keyword evidence="2" id="KW-1185">Reference proteome</keyword>
<dbReference type="AlphaFoldDB" id="A0A7K1LQN7"/>
<organism evidence="1 2">
    <name type="scientific">Christiangramia aestuarii</name>
    <dbReference type="NCBI Taxonomy" id="1028746"/>
    <lineage>
        <taxon>Bacteria</taxon>
        <taxon>Pseudomonadati</taxon>
        <taxon>Bacteroidota</taxon>
        <taxon>Flavobacteriia</taxon>
        <taxon>Flavobacteriales</taxon>
        <taxon>Flavobacteriaceae</taxon>
        <taxon>Christiangramia</taxon>
    </lineage>
</organism>
<dbReference type="Proteomes" id="UP000460416">
    <property type="component" value="Unassembled WGS sequence"/>
</dbReference>
<sequence length="61" mass="6370">MTISILVCFIWGPHAFGVAGLSALRGSLPQSLAQVLYFPSSCLDASGVSGFHKREAETSSA</sequence>
<gene>
    <name evidence="1" type="ORF">FLP08_11100</name>
</gene>
<dbReference type="EMBL" id="VJVW01000004">
    <property type="protein sequence ID" value="MUP43122.1"/>
    <property type="molecule type" value="Genomic_DNA"/>
</dbReference>
<reference evidence="1 2" key="1">
    <citation type="submission" date="2019-07" db="EMBL/GenBank/DDBJ databases">
        <title>Gramella aestuarii sp. nov., isolated from a tidal flat, and emended description of Gramella echinicola.</title>
        <authorList>
            <person name="Liu L."/>
        </authorList>
    </citation>
    <scope>NUCLEOTIDE SEQUENCE [LARGE SCALE GENOMIC DNA]</scope>
    <source>
        <strain evidence="1 2">BS12</strain>
    </source>
</reference>